<protein>
    <submittedName>
        <fullName evidence="1">Uncharacterized protein</fullName>
    </submittedName>
</protein>
<sequence length="81" mass="8896">MMDIEKAIEIISRKTTIPNEGESFSDIEEAYKIATASMQKDVYKTCEYGNGFYPCPNCGESTTEDCVNAGRCSSCGQAIIH</sequence>
<dbReference type="AlphaFoldDB" id="A0AAW9WK71"/>
<comment type="caution">
    <text evidence="1">The sequence shown here is derived from an EMBL/GenBank/DDBJ whole genome shotgun (WGS) entry which is preliminary data.</text>
</comment>
<proteinExistence type="predicted"/>
<dbReference type="RefSeq" id="WP_147348867.1">
    <property type="nucleotide sequence ID" value="NZ_CZAZ01000004.1"/>
</dbReference>
<dbReference type="EMBL" id="WNME01000012">
    <property type="protein sequence ID" value="MUB64981.1"/>
    <property type="molecule type" value="Genomic_DNA"/>
</dbReference>
<gene>
    <name evidence="1" type="ORF">GNE07_18295</name>
</gene>
<evidence type="ECO:0000313" key="2">
    <source>
        <dbReference type="Proteomes" id="UP000434223"/>
    </source>
</evidence>
<evidence type="ECO:0000313" key="1">
    <source>
        <dbReference type="EMBL" id="MUB64981.1"/>
    </source>
</evidence>
<accession>A0AAW9WK71</accession>
<reference evidence="1 2" key="1">
    <citation type="submission" date="2019-09" db="EMBL/GenBank/DDBJ databases">
        <title>Draft genome sequencing of Hungatella hathewayi 123Y-2.</title>
        <authorList>
            <person name="Lv Q."/>
            <person name="Li S."/>
        </authorList>
    </citation>
    <scope>NUCLEOTIDE SEQUENCE [LARGE SCALE GENOMIC DNA]</scope>
    <source>
        <strain evidence="1 2">123Y-2</strain>
    </source>
</reference>
<organism evidence="1 2">
    <name type="scientific">Hungatella hathewayi</name>
    <dbReference type="NCBI Taxonomy" id="154046"/>
    <lineage>
        <taxon>Bacteria</taxon>
        <taxon>Bacillati</taxon>
        <taxon>Bacillota</taxon>
        <taxon>Clostridia</taxon>
        <taxon>Lachnospirales</taxon>
        <taxon>Lachnospiraceae</taxon>
        <taxon>Hungatella</taxon>
    </lineage>
</organism>
<name>A0AAW9WK71_9FIRM</name>
<dbReference type="Proteomes" id="UP000434223">
    <property type="component" value="Unassembled WGS sequence"/>
</dbReference>